<dbReference type="PANTHER" id="PTHR10434">
    <property type="entry name" value="1-ACYL-SN-GLYCEROL-3-PHOSPHATE ACYLTRANSFERASE"/>
    <property type="match status" value="1"/>
</dbReference>
<dbReference type="PANTHER" id="PTHR10434:SF9">
    <property type="entry name" value="PHOSPHOLIPID_GLYCEROL ACYLTRANSFERASE DOMAIN-CONTAINING PROTEIN"/>
    <property type="match status" value="1"/>
</dbReference>
<evidence type="ECO:0000256" key="3">
    <source>
        <dbReference type="ARBA" id="ARBA00023315"/>
    </source>
</evidence>
<dbReference type="GO" id="GO:0016746">
    <property type="term" value="F:acyltransferase activity"/>
    <property type="evidence" value="ECO:0007669"/>
    <property type="project" value="UniProtKB-KW"/>
</dbReference>
<dbReference type="Proteomes" id="UP001595533">
    <property type="component" value="Unassembled WGS sequence"/>
</dbReference>
<keyword evidence="2" id="KW-0808">Transferase</keyword>
<evidence type="ECO:0000313" key="5">
    <source>
        <dbReference type="EMBL" id="MFC3194663.1"/>
    </source>
</evidence>
<reference evidence="6" key="1">
    <citation type="journal article" date="2019" name="Int. J. Syst. Evol. Microbiol.">
        <title>The Global Catalogue of Microorganisms (GCM) 10K type strain sequencing project: providing services to taxonomists for standard genome sequencing and annotation.</title>
        <authorList>
            <consortium name="The Broad Institute Genomics Platform"/>
            <consortium name="The Broad Institute Genome Sequencing Center for Infectious Disease"/>
            <person name="Wu L."/>
            <person name="Ma J."/>
        </authorList>
    </citation>
    <scope>NUCLEOTIDE SEQUENCE [LARGE SCALE GENOMIC DNA]</scope>
    <source>
        <strain evidence="6">KCTC 42953</strain>
    </source>
</reference>
<proteinExistence type="predicted"/>
<dbReference type="EMBL" id="JBHRTS010000005">
    <property type="protein sequence ID" value="MFC3194663.1"/>
    <property type="molecule type" value="Genomic_DNA"/>
</dbReference>
<organism evidence="5 6">
    <name type="scientific">Marinicella sediminis</name>
    <dbReference type="NCBI Taxonomy" id="1792834"/>
    <lineage>
        <taxon>Bacteria</taxon>
        <taxon>Pseudomonadati</taxon>
        <taxon>Pseudomonadota</taxon>
        <taxon>Gammaproteobacteria</taxon>
        <taxon>Lysobacterales</taxon>
        <taxon>Marinicellaceae</taxon>
        <taxon>Marinicella</taxon>
    </lineage>
</organism>
<gene>
    <name evidence="5" type="ORF">ACFODZ_10480</name>
</gene>
<sequence>MSWISRFILKLFGWKVINELPDDKKYILIAAPHTSNWDFPLGLMVKFSEKIKLNYLGKGALFDSPFGWLFRALGGIPVYRKKRLNMVDQMVQAFNERDELILAMSPEGTRSYLEHWKSGFYHIAHKAGVPIAMGTLDFGNKTVRLGNTFMPTGDIQEDMKIIRAFFSGVKGKKPRNQGPIEVKS</sequence>
<evidence type="ECO:0000259" key="4">
    <source>
        <dbReference type="SMART" id="SM00563"/>
    </source>
</evidence>
<evidence type="ECO:0000256" key="2">
    <source>
        <dbReference type="ARBA" id="ARBA00022679"/>
    </source>
</evidence>
<dbReference type="CDD" id="cd07988">
    <property type="entry name" value="LPLAT_ABO13168-like"/>
    <property type="match status" value="1"/>
</dbReference>
<comment type="caution">
    <text evidence="5">The sequence shown here is derived from an EMBL/GenBank/DDBJ whole genome shotgun (WGS) entry which is preliminary data.</text>
</comment>
<keyword evidence="3 5" id="KW-0012">Acyltransferase</keyword>
<comment type="pathway">
    <text evidence="1">Lipid metabolism.</text>
</comment>
<feature type="domain" description="Phospholipid/glycerol acyltransferase" evidence="4">
    <location>
        <begin position="27"/>
        <end position="136"/>
    </location>
</feature>
<protein>
    <submittedName>
        <fullName evidence="5">Lysophospholipid acyltransferase family protein</fullName>
    </submittedName>
</protein>
<accession>A0ABV7JEK2</accession>
<evidence type="ECO:0000313" key="6">
    <source>
        <dbReference type="Proteomes" id="UP001595533"/>
    </source>
</evidence>
<keyword evidence="6" id="KW-1185">Reference proteome</keyword>
<evidence type="ECO:0000256" key="1">
    <source>
        <dbReference type="ARBA" id="ARBA00005189"/>
    </source>
</evidence>
<dbReference type="RefSeq" id="WP_077410717.1">
    <property type="nucleotide sequence ID" value="NZ_JBHRTS010000005.1"/>
</dbReference>
<name>A0ABV7JEK2_9GAMM</name>
<dbReference type="SMART" id="SM00563">
    <property type="entry name" value="PlsC"/>
    <property type="match status" value="1"/>
</dbReference>
<dbReference type="SUPFAM" id="SSF69593">
    <property type="entry name" value="Glycerol-3-phosphate (1)-acyltransferase"/>
    <property type="match status" value="1"/>
</dbReference>
<dbReference type="InterPro" id="IPR002123">
    <property type="entry name" value="Plipid/glycerol_acylTrfase"/>
</dbReference>
<dbReference type="Pfam" id="PF01553">
    <property type="entry name" value="Acyltransferase"/>
    <property type="match status" value="1"/>
</dbReference>